<keyword evidence="2" id="KW-1185">Reference proteome</keyword>
<proteinExistence type="predicted"/>
<evidence type="ECO:0000313" key="1">
    <source>
        <dbReference type="EMBL" id="WPL15207.1"/>
    </source>
</evidence>
<dbReference type="RefSeq" id="WP_328985793.1">
    <property type="nucleotide sequence ID" value="NZ_CP121472.1"/>
</dbReference>
<dbReference type="Proteomes" id="UP001432180">
    <property type="component" value="Chromosome"/>
</dbReference>
<reference evidence="1 2" key="1">
    <citation type="journal article" date="2023" name="Microorganisms">
        <title>Thiorhodovibrio frisius and Trv. litoralis spp. nov., Two Novel Members from a Clade of Fastidious Purple Sulfur Bacteria That Exhibit Unique Red-Shifted Light-Harvesting Capabilities.</title>
        <authorList>
            <person name="Methner A."/>
            <person name="Kuzyk S.B."/>
            <person name="Petersen J."/>
            <person name="Bauer S."/>
            <person name="Brinkmann H."/>
            <person name="Sichau K."/>
            <person name="Wanner G."/>
            <person name="Wolf J."/>
            <person name="Neumann-Schaal M."/>
            <person name="Henke P."/>
            <person name="Tank M."/>
            <person name="Sproer C."/>
            <person name="Bunk B."/>
            <person name="Overmann J."/>
        </authorList>
    </citation>
    <scope>NUCLEOTIDE SEQUENCE [LARGE SCALE GENOMIC DNA]</scope>
    <source>
        <strain evidence="1 2">DSM 6702</strain>
    </source>
</reference>
<accession>A0ABZ0S4C2</accession>
<evidence type="ECO:0000313" key="2">
    <source>
        <dbReference type="Proteomes" id="UP001432180"/>
    </source>
</evidence>
<sequence>MNKIIFETDVQSDRILHLPDEIPIGAHIRIMIQTLSSVSTSRHSRRPARHRDFQTVAFPVTEFELPTKRSVYQGPPLTLQQMRDAIDWEAGQRQ</sequence>
<name>A0ABZ0S4C2_9GAMM</name>
<protein>
    <submittedName>
        <fullName evidence="1">Uncharacterized protein</fullName>
    </submittedName>
</protein>
<gene>
    <name evidence="1" type="ORF">Thiowin_00088</name>
</gene>
<organism evidence="1 2">
    <name type="scientific">Thiorhodovibrio winogradskyi</name>
    <dbReference type="NCBI Taxonomy" id="77007"/>
    <lineage>
        <taxon>Bacteria</taxon>
        <taxon>Pseudomonadati</taxon>
        <taxon>Pseudomonadota</taxon>
        <taxon>Gammaproteobacteria</taxon>
        <taxon>Chromatiales</taxon>
        <taxon>Chromatiaceae</taxon>
        <taxon>Thiorhodovibrio</taxon>
    </lineage>
</organism>
<dbReference type="EMBL" id="CP121472">
    <property type="protein sequence ID" value="WPL15207.1"/>
    <property type="molecule type" value="Genomic_DNA"/>
</dbReference>